<dbReference type="SUPFAM" id="SSF49503">
    <property type="entry name" value="Cupredoxins"/>
    <property type="match status" value="3"/>
</dbReference>
<proteinExistence type="predicted"/>
<dbReference type="Proteomes" id="UP001205890">
    <property type="component" value="Unassembled WGS sequence"/>
</dbReference>
<dbReference type="PROSITE" id="PS00079">
    <property type="entry name" value="MULTICOPPER_OXIDASE1"/>
    <property type="match status" value="1"/>
</dbReference>
<dbReference type="EMBL" id="JANCLU010000006">
    <property type="protein sequence ID" value="MCP8938500.1"/>
    <property type="molecule type" value="Genomic_DNA"/>
</dbReference>
<dbReference type="InterPro" id="IPR006311">
    <property type="entry name" value="TAT_signal"/>
</dbReference>
<evidence type="ECO:0000259" key="3">
    <source>
        <dbReference type="Pfam" id="PF00394"/>
    </source>
</evidence>
<dbReference type="InterPro" id="IPR033138">
    <property type="entry name" value="Cu_oxidase_CS"/>
</dbReference>
<evidence type="ECO:0000259" key="4">
    <source>
        <dbReference type="Pfam" id="PF07731"/>
    </source>
</evidence>
<dbReference type="InterPro" id="IPR008972">
    <property type="entry name" value="Cupredoxin"/>
</dbReference>
<dbReference type="Pfam" id="PF00394">
    <property type="entry name" value="Cu-oxidase"/>
    <property type="match status" value="1"/>
</dbReference>
<accession>A0ABT1LAI3</accession>
<comment type="caution">
    <text evidence="6">The sequence shown here is derived from an EMBL/GenBank/DDBJ whole genome shotgun (WGS) entry which is preliminary data.</text>
</comment>
<dbReference type="InterPro" id="IPR011706">
    <property type="entry name" value="Cu-oxidase_C"/>
</dbReference>
<evidence type="ECO:0000313" key="6">
    <source>
        <dbReference type="EMBL" id="MCP8938500.1"/>
    </source>
</evidence>
<organism evidence="6 7">
    <name type="scientific">Alsobacter ponti</name>
    <dbReference type="NCBI Taxonomy" id="2962936"/>
    <lineage>
        <taxon>Bacteria</taxon>
        <taxon>Pseudomonadati</taxon>
        <taxon>Pseudomonadota</taxon>
        <taxon>Alphaproteobacteria</taxon>
        <taxon>Hyphomicrobiales</taxon>
        <taxon>Alsobacteraceae</taxon>
        <taxon>Alsobacter</taxon>
    </lineage>
</organism>
<dbReference type="InterPro" id="IPR045087">
    <property type="entry name" value="Cu-oxidase_fam"/>
</dbReference>
<name>A0ABT1LAI3_9HYPH</name>
<dbReference type="Pfam" id="PF07732">
    <property type="entry name" value="Cu-oxidase_3"/>
    <property type="match status" value="1"/>
</dbReference>
<dbReference type="Gene3D" id="2.60.40.420">
    <property type="entry name" value="Cupredoxins - blue copper proteins"/>
    <property type="match status" value="3"/>
</dbReference>
<dbReference type="PROSITE" id="PS51318">
    <property type="entry name" value="TAT"/>
    <property type="match status" value="1"/>
</dbReference>
<evidence type="ECO:0000256" key="1">
    <source>
        <dbReference type="ARBA" id="ARBA00022723"/>
    </source>
</evidence>
<feature type="domain" description="Plastocyanin-like" evidence="3">
    <location>
        <begin position="215"/>
        <end position="298"/>
    </location>
</feature>
<dbReference type="InterPro" id="IPR001117">
    <property type="entry name" value="Cu-oxidase_2nd"/>
</dbReference>
<keyword evidence="2" id="KW-0560">Oxidoreductase</keyword>
<dbReference type="InterPro" id="IPR011707">
    <property type="entry name" value="Cu-oxidase-like_N"/>
</dbReference>
<evidence type="ECO:0000259" key="5">
    <source>
        <dbReference type="Pfam" id="PF07732"/>
    </source>
</evidence>
<keyword evidence="1" id="KW-0479">Metal-binding</keyword>
<gene>
    <name evidence="6" type="ORF">NK718_08220</name>
</gene>
<dbReference type="PANTHER" id="PTHR11709:SF2">
    <property type="entry name" value="MULTICOPPER OXIDASE LPR1"/>
    <property type="match status" value="1"/>
</dbReference>
<dbReference type="RefSeq" id="WP_254740493.1">
    <property type="nucleotide sequence ID" value="NZ_JANCLU010000006.1"/>
</dbReference>
<keyword evidence="7" id="KW-1185">Reference proteome</keyword>
<dbReference type="Pfam" id="PF07731">
    <property type="entry name" value="Cu-oxidase_2"/>
    <property type="match status" value="1"/>
</dbReference>
<reference evidence="6 7" key="1">
    <citation type="submission" date="2022-07" db="EMBL/GenBank/DDBJ databases">
        <authorList>
            <person name="Li W.-J."/>
            <person name="Deng Q.-Q."/>
        </authorList>
    </citation>
    <scope>NUCLEOTIDE SEQUENCE [LARGE SCALE GENOMIC DNA]</scope>
    <source>
        <strain evidence="6 7">SYSU M60028</strain>
    </source>
</reference>
<feature type="domain" description="Plastocyanin-like" evidence="5">
    <location>
        <begin position="67"/>
        <end position="179"/>
    </location>
</feature>
<protein>
    <submittedName>
        <fullName evidence="6">Multicopper oxidase family protein</fullName>
    </submittedName>
</protein>
<evidence type="ECO:0000313" key="7">
    <source>
        <dbReference type="Proteomes" id="UP001205890"/>
    </source>
</evidence>
<sequence length="489" mass="52083">MGRKRRQDDGAAARPDRRALLAGSAAVGLAAALPSARAQSVAPKATAQAGPSDGVPTVHLAAQPSMMAFRPGMETEILAFGRRAPGPELRITRGEALKARLVNNTGKPLSLHWHGVRIDNAFDGVSGLTQEAVAPSGTQDLRFTPPDAGTFIYRPMTLGLAGEQTDHGLAGVVVVDDPSAPPVDLDTVIAVDDWRLSDDGRQEPFGEPRERAFAGRLGNLVTVNGAPVPATVSGPPGGRIRLRFASLCNARLMRIRFQGPRAYVVAVDGQPTDTFEPLRSTLPFAPGARYEIIVELPAQPGPAGGVDALIGDGVRLVNLVAEGPPARNRRAAFPPLSPLAENRLLPAAIPLQKAHRADLLVEGGARPGPTGLEYHGDPQRIWTVNGVSGPVLGERFGKPLFSVKRGTPVVMTLINRTAFAQVLHLHGHCARILHPYDDGWEPYWLDSVTAPEGQTVRFAFVADNKGRWLVGSGILERLDTGLSAWFEVT</sequence>
<evidence type="ECO:0000256" key="2">
    <source>
        <dbReference type="ARBA" id="ARBA00023002"/>
    </source>
</evidence>
<dbReference type="PANTHER" id="PTHR11709">
    <property type="entry name" value="MULTI-COPPER OXIDASE"/>
    <property type="match status" value="1"/>
</dbReference>
<feature type="domain" description="Plastocyanin-like" evidence="4">
    <location>
        <begin position="397"/>
        <end position="488"/>
    </location>
</feature>